<feature type="transmembrane region" description="Helical" evidence="2">
    <location>
        <begin position="1208"/>
        <end position="1233"/>
    </location>
</feature>
<dbReference type="Proteomes" id="UP000294862">
    <property type="component" value="Unassembled WGS sequence"/>
</dbReference>
<feature type="transmembrane region" description="Helical" evidence="2">
    <location>
        <begin position="1245"/>
        <end position="1269"/>
    </location>
</feature>
<feature type="compositionally biased region" description="Pro residues" evidence="1">
    <location>
        <begin position="613"/>
        <end position="627"/>
    </location>
</feature>
<accession>A0A4V2S2T5</accession>
<reference evidence="4 5" key="1">
    <citation type="journal article" date="2015" name="Stand. Genomic Sci.">
        <title>Genomic Encyclopedia of Bacterial and Archaeal Type Strains, Phase III: the genomes of soil and plant-associated and newly described type strains.</title>
        <authorList>
            <person name="Whitman W.B."/>
            <person name="Woyke T."/>
            <person name="Klenk H.P."/>
            <person name="Zhou Y."/>
            <person name="Lilburn T.G."/>
            <person name="Beck B.J."/>
            <person name="De Vos P."/>
            <person name="Vandamme P."/>
            <person name="Eisen J.A."/>
            <person name="Garrity G."/>
            <person name="Hugenholtz P."/>
            <person name="Kyrpides N.C."/>
        </authorList>
    </citation>
    <scope>NUCLEOTIDE SEQUENCE [LARGE SCALE GENOMIC DNA]</scope>
    <source>
        <strain evidence="4 5">A3</strain>
    </source>
</reference>
<keyword evidence="3" id="KW-0732">Signal</keyword>
<evidence type="ECO:0000256" key="2">
    <source>
        <dbReference type="SAM" id="Phobius"/>
    </source>
</evidence>
<dbReference type="EMBL" id="SLWQ01000002">
    <property type="protein sequence ID" value="TCO41700.1"/>
    <property type="molecule type" value="Genomic_DNA"/>
</dbReference>
<name>A0A4V2S2T5_9GAMM</name>
<organism evidence="4 5">
    <name type="scientific">Dokdonella fugitiva</name>
    <dbReference type="NCBI Taxonomy" id="328517"/>
    <lineage>
        <taxon>Bacteria</taxon>
        <taxon>Pseudomonadati</taxon>
        <taxon>Pseudomonadota</taxon>
        <taxon>Gammaproteobacteria</taxon>
        <taxon>Lysobacterales</taxon>
        <taxon>Rhodanobacteraceae</taxon>
        <taxon>Dokdonella</taxon>
    </lineage>
</organism>
<feature type="transmembrane region" description="Helical" evidence="2">
    <location>
        <begin position="1312"/>
        <end position="1334"/>
    </location>
</feature>
<comment type="caution">
    <text evidence="4">The sequence shown here is derived from an EMBL/GenBank/DDBJ whole genome shotgun (WGS) entry which is preliminary data.</text>
</comment>
<feature type="signal peptide" evidence="3">
    <location>
        <begin position="1"/>
        <end position="19"/>
    </location>
</feature>
<dbReference type="RefSeq" id="WP_199222717.1">
    <property type="nucleotide sequence ID" value="NZ_SLWQ01000002.1"/>
</dbReference>
<feature type="transmembrane region" description="Helical" evidence="2">
    <location>
        <begin position="537"/>
        <end position="555"/>
    </location>
</feature>
<keyword evidence="2" id="KW-1133">Transmembrane helix</keyword>
<evidence type="ECO:0000256" key="1">
    <source>
        <dbReference type="SAM" id="MobiDB-lite"/>
    </source>
</evidence>
<evidence type="ECO:0000256" key="3">
    <source>
        <dbReference type="SAM" id="SignalP"/>
    </source>
</evidence>
<feature type="transmembrane region" description="Helical" evidence="2">
    <location>
        <begin position="511"/>
        <end position="531"/>
    </location>
</feature>
<keyword evidence="5" id="KW-1185">Reference proteome</keyword>
<keyword evidence="2" id="KW-0812">Transmembrane</keyword>
<evidence type="ECO:0000313" key="5">
    <source>
        <dbReference type="Proteomes" id="UP000294862"/>
    </source>
</evidence>
<evidence type="ECO:0000313" key="4">
    <source>
        <dbReference type="EMBL" id="TCO41700.1"/>
    </source>
</evidence>
<feature type="transmembrane region" description="Helical" evidence="2">
    <location>
        <begin position="473"/>
        <end position="499"/>
    </location>
</feature>
<feature type="transmembrane region" description="Helical" evidence="2">
    <location>
        <begin position="693"/>
        <end position="711"/>
    </location>
</feature>
<feature type="region of interest" description="Disordered" evidence="1">
    <location>
        <begin position="605"/>
        <end position="632"/>
    </location>
</feature>
<protein>
    <submittedName>
        <fullName evidence="4">Uncharacterized protein</fullName>
    </submittedName>
</protein>
<proteinExistence type="predicted"/>
<sequence>MRLFARLFIAFFLPFAARAATDVPAPLEPWRAWVMHEQEFRACPLISGHQGAQAGDYLCAWPGVLALAADARGASVVQRWRVDAESWVPLPGDDEHWPQQVSVDGQPAAVVDHDGPALRLAAGSHEIRARIPWTERPQALRVPESIGLLTLAIDGKPISPVQRDGEEVTLGRGVADAPEADSMQLRVHRRLDDGVPARLATRIELAVSGQAREELIGPALPAGFEPLSLASTWPARLDADGRLRVRVQPGSDTLTLEARALAPLDAVRASVPGEPWPQQEIWSYAAAPALRVSVAESGTPVDPAQAQVPADWVQLPAFALADGAMLTIEQRSRGQDPEAQNQLRLEREMWLDFDGHGWFARDRVHGRMLRDWRLDVAPPYALERAQAGNDPLLVTRGAEPGSTGVEWRSGEVDLGAGLRIEPVSGAWPVAGWRSNFDGISATVHLPDGYRLLAAPGADFARGSWVSAWTLYDVFVAAVLALLAWRLLGLAGVFVALAYLVLGYQEDGAPRWALLAVLGFALALRAMPAGRLRTAFEWVRRGALALLVLVALPFVADQLRTALHPQLEGDFARAAGFDFGFEQNAAPPVSRATYEEVAQDAMEAEAPMSAPMPATAPAPPAPPPPPAEPQKAKATGGAYRHGVASRKIERYSESTVLQTGAGEPGWSRGQRYELGWSGRVVPGQTMRLLIAPSWLVRILRVLLVALLAWLVVRLLQPAVRAWKAPPPAAAVLVVFASLAAPHAQAQAQAFPPKDLLDGLRARLTEAPRCAPSCAAYAGAEIVARGDEIRVALEAHALERVALPLPGGSSELELRRATLDGAPQDGIARADDALWLTVPRGVHRIELAFAAAADKLSLDFPLMPPRVAFDGEGWEAGGIEDAHLLTRTLSLVRARASGEQAVGSTQQFAPYVRVERTIDLGLDWSVQTEVTRLAPLDGGFTVAVPLLEGEHVTSAAFKVENARIVVALGDGMLATDWKSKLDKTEKLTLVAPPLGERAETWFVQVGPSWHVEATGVPAAATSSTDERGMHRYEFHPLPGEKLELAVTRPEAAQGASRAIDAVDLVRSVGQRGSDVVLTLRMRASRGGEHAITLPPGAELSGSSRDGQALNLRVQDGKLSLPLVPGAHVFEIRWRDDEGAGLHVRLPALALGLPAANIDLGIVLPQDRWLLATAGPATGPAVLYWSELAVALLLAVALGRSRRSPLKTWQWLLLALGFSTFSWFALLVVVAWLFALDLRARTAPRQWFVFNLVQLGLPILTLFALLCLLAAVQTGLLGTPDMAVAGNGSHAYALRWFADRSEDALPLAHAISLPLWVHEIAMLAWALWLASALVGWLRRGYEAWSRGGYWRHAPTPVVDVPRDTPPAIASPEPAP</sequence>
<feature type="chain" id="PRO_5020828390" evidence="3">
    <location>
        <begin position="20"/>
        <end position="1372"/>
    </location>
</feature>
<gene>
    <name evidence="4" type="ORF">EV148_10250</name>
</gene>
<keyword evidence="2" id="KW-0472">Membrane</keyword>